<dbReference type="GO" id="GO:0005504">
    <property type="term" value="F:fatty acid binding"/>
    <property type="evidence" value="ECO:0007669"/>
    <property type="project" value="InterPro"/>
</dbReference>
<gene>
    <name evidence="3" type="ORF">CISIN_1g043659mg</name>
</gene>
<dbReference type="Pfam" id="PF14368">
    <property type="entry name" value="LTP_2"/>
    <property type="match status" value="1"/>
</dbReference>
<feature type="chain" id="PRO_5001639749" description="Bifunctional inhibitor/plant lipid transfer protein/seed storage helical domain-containing protein" evidence="1">
    <location>
        <begin position="22"/>
        <end position="112"/>
    </location>
</feature>
<evidence type="ECO:0000259" key="2">
    <source>
        <dbReference type="Pfam" id="PF14368"/>
    </source>
</evidence>
<evidence type="ECO:0000256" key="1">
    <source>
        <dbReference type="SAM" id="SignalP"/>
    </source>
</evidence>
<sequence length="112" mass="11682">YICLVGLLLVVNIATLARVDGAGECGTSSPDDEAMKLSPCATAPQDEKVPVSAGCRRNVQRIGQNPNCLCAVLLSDTAKLSGVKPQVAITIPKRCNITKLPADYVCGPCTIP</sequence>
<evidence type="ECO:0000313" key="3">
    <source>
        <dbReference type="EMBL" id="KDO57975.1"/>
    </source>
</evidence>
<dbReference type="PANTHER" id="PTHR33122">
    <property type="entry name" value="LIPID BINDING PROTEIN-RELATED"/>
    <property type="match status" value="1"/>
</dbReference>
<dbReference type="GO" id="GO:0009627">
    <property type="term" value="P:systemic acquired resistance"/>
    <property type="evidence" value="ECO:0007669"/>
    <property type="project" value="InterPro"/>
</dbReference>
<evidence type="ECO:0000313" key="4">
    <source>
        <dbReference type="Proteomes" id="UP000027120"/>
    </source>
</evidence>
<feature type="non-terminal residue" evidence="3">
    <location>
        <position position="1"/>
    </location>
</feature>
<dbReference type="InterPro" id="IPR039265">
    <property type="entry name" value="DIR1-like"/>
</dbReference>
<feature type="signal peptide" evidence="1">
    <location>
        <begin position="1"/>
        <end position="21"/>
    </location>
</feature>
<dbReference type="PANTHER" id="PTHR33122:SF4">
    <property type="entry name" value="OS04G0415800 PROTEIN"/>
    <property type="match status" value="1"/>
</dbReference>
<dbReference type="Proteomes" id="UP000027120">
    <property type="component" value="Unassembled WGS sequence"/>
</dbReference>
<feature type="domain" description="Bifunctional inhibitor/plant lipid transfer protein/seed storage helical" evidence="2">
    <location>
        <begin position="19"/>
        <end position="101"/>
    </location>
</feature>
<dbReference type="InterPro" id="IPR036312">
    <property type="entry name" value="Bifun_inhib/LTP/seed_sf"/>
</dbReference>
<keyword evidence="1" id="KW-0732">Signal</keyword>
<accession>A0A067EVM1</accession>
<dbReference type="AlphaFoldDB" id="A0A067EVM1"/>
<protein>
    <recommendedName>
        <fullName evidence="2">Bifunctional inhibitor/plant lipid transfer protein/seed storage helical domain-containing protein</fullName>
    </recommendedName>
</protein>
<name>A0A067EVM1_CITSI</name>
<proteinExistence type="predicted"/>
<dbReference type="CDD" id="cd00010">
    <property type="entry name" value="AAI_LTSS"/>
    <property type="match status" value="1"/>
</dbReference>
<dbReference type="EMBL" id="KK784955">
    <property type="protein sequence ID" value="KDO57975.1"/>
    <property type="molecule type" value="Genomic_DNA"/>
</dbReference>
<reference evidence="3 4" key="1">
    <citation type="submission" date="2014-04" db="EMBL/GenBank/DDBJ databases">
        <authorList>
            <consortium name="International Citrus Genome Consortium"/>
            <person name="Gmitter F."/>
            <person name="Chen C."/>
            <person name="Farmerie W."/>
            <person name="Harkins T."/>
            <person name="Desany B."/>
            <person name="Mohiuddin M."/>
            <person name="Kodira C."/>
            <person name="Borodovsky M."/>
            <person name="Lomsadze A."/>
            <person name="Burns P."/>
            <person name="Jenkins J."/>
            <person name="Prochnik S."/>
            <person name="Shu S."/>
            <person name="Chapman J."/>
            <person name="Pitluck S."/>
            <person name="Schmutz J."/>
            <person name="Rokhsar D."/>
        </authorList>
    </citation>
    <scope>NUCLEOTIDE SEQUENCE</scope>
</reference>
<dbReference type="STRING" id="2711.A0A067EVM1"/>
<dbReference type="SMR" id="A0A067EVM1"/>
<keyword evidence="4" id="KW-1185">Reference proteome</keyword>
<dbReference type="SUPFAM" id="SSF47699">
    <property type="entry name" value="Bifunctional inhibitor/lipid-transfer protein/seed storage 2S albumin"/>
    <property type="match status" value="1"/>
</dbReference>
<dbReference type="InterPro" id="IPR016140">
    <property type="entry name" value="Bifunc_inhib/LTP/seed_store"/>
</dbReference>
<organism evidence="3 4">
    <name type="scientific">Citrus sinensis</name>
    <name type="common">Sweet orange</name>
    <name type="synonym">Citrus aurantium var. sinensis</name>
    <dbReference type="NCBI Taxonomy" id="2711"/>
    <lineage>
        <taxon>Eukaryota</taxon>
        <taxon>Viridiplantae</taxon>
        <taxon>Streptophyta</taxon>
        <taxon>Embryophyta</taxon>
        <taxon>Tracheophyta</taxon>
        <taxon>Spermatophyta</taxon>
        <taxon>Magnoliopsida</taxon>
        <taxon>eudicotyledons</taxon>
        <taxon>Gunneridae</taxon>
        <taxon>Pentapetalae</taxon>
        <taxon>rosids</taxon>
        <taxon>malvids</taxon>
        <taxon>Sapindales</taxon>
        <taxon>Rutaceae</taxon>
        <taxon>Aurantioideae</taxon>
        <taxon>Citrus</taxon>
    </lineage>
</organism>
<dbReference type="Gene3D" id="1.10.110.10">
    <property type="entry name" value="Plant lipid-transfer and hydrophobic proteins"/>
    <property type="match status" value="1"/>
</dbReference>